<keyword evidence="1" id="KW-0175">Coiled coil</keyword>
<evidence type="ECO:0000256" key="2">
    <source>
        <dbReference type="SAM" id="MobiDB-lite"/>
    </source>
</evidence>
<feature type="coiled-coil region" evidence="1">
    <location>
        <begin position="710"/>
        <end position="737"/>
    </location>
</feature>
<dbReference type="InterPro" id="IPR036388">
    <property type="entry name" value="WH-like_DNA-bd_sf"/>
</dbReference>
<feature type="compositionally biased region" description="Polar residues" evidence="2">
    <location>
        <begin position="383"/>
        <end position="396"/>
    </location>
</feature>
<name>V6TD29_GIAIN</name>
<reference evidence="4" key="1">
    <citation type="submission" date="2012-02" db="EMBL/GenBank/DDBJ databases">
        <title>Genome sequencing of Giardia lamblia Genotypes A2 and B isolates (DH and GS) and comparative analysis with the genomes of Genotypes A1 and E (WB and Pig).</title>
        <authorList>
            <person name="Adam R."/>
            <person name="Dahlstrom E."/>
            <person name="Martens C."/>
            <person name="Bruno D."/>
            <person name="Barbian K."/>
            <person name="Porcella S.F."/>
            <person name="Nash T."/>
        </authorList>
    </citation>
    <scope>NUCLEOTIDE SEQUENCE</scope>
    <source>
        <strain evidence="4">DH</strain>
    </source>
</reference>
<dbReference type="Proteomes" id="UP000018320">
    <property type="component" value="Unassembled WGS sequence"/>
</dbReference>
<dbReference type="VEuPathDB" id="GiardiaDB:GL50581_2477"/>
<dbReference type="VEuPathDB" id="GiardiaDB:GL50803_0013995"/>
<dbReference type="AlphaFoldDB" id="V6TD29"/>
<feature type="region of interest" description="Disordered" evidence="2">
    <location>
        <begin position="338"/>
        <end position="402"/>
    </location>
</feature>
<accession>V6TD29</accession>
<feature type="region of interest" description="Disordered" evidence="2">
    <location>
        <begin position="423"/>
        <end position="504"/>
    </location>
</feature>
<evidence type="ECO:0000313" key="4">
    <source>
        <dbReference type="Proteomes" id="UP000018320"/>
    </source>
</evidence>
<sequence>MLVHLNSMTTNPVVTSLLLTINEISQRQDTTMRFVERITKQLGHLKGVVESSQGPFPGSKMTKEELATSLGEILKYIEANLLETNDVRELLSGLEETLNGIGSSSDKTLLKTKLSLGLSDCYLIMEGLLAAKDIGQYILLNTDKETKQDTPSELDTDKQDDELSIHVDILSESLADEASLLTVGEKLPDLERRVKFDHDNGSSLSSLPESTVLTSLTSVCPAGSPNSTKSASKTSIQAKLEEFLAIRASAKQKKPELVTKLPPAVPQQHGKNPPISSLNLSVTSVDSNANDSLITEPAPLAVSASVLDPTEPQNGRQNIAPIQSLKTLESVSELEQRNLEKKHNPMTNPQQALIKSNRSNKSCTGTSTRSGSTNRTPLRAINTPHQSGQPAQTAVRPNSVKKSRPIVLLDNVSLSMATSPQQVQATELTGHPVKNYSGKISKRTPCSMPATPTKFISPKQPQAKSYYSTPTSTTPTSVQVGRLPSPPKLSSRSPSSGSPATASSQARLVIKNMEEQALKQDAIIKGLATELQSMKRKVEDMQTDYRRQEEEVKQLLLESSKVQNEYEEKIRKLKDELAEQRDLAIYWREKAQQWEEMNQALSHQIAMFKYNKDDSIIPVSYGDTDGENSEGASSIAGTYAHKSREPTHSTSIIQQASKIQSKPDYTTLSDEKYNRLETDYLNGRLGNYYSLNRERFSQKSLSVIDLYKILGNYDRQIAELMHSNKDLEEKLDVYQGLFRAISGAD</sequence>
<feature type="compositionally biased region" description="Polar residues" evidence="2">
    <location>
        <begin position="345"/>
        <end position="361"/>
    </location>
</feature>
<evidence type="ECO:0000313" key="3">
    <source>
        <dbReference type="EMBL" id="ESU36322.1"/>
    </source>
</evidence>
<comment type="caution">
    <text evidence="3">The sequence shown here is derived from an EMBL/GenBank/DDBJ whole genome shotgun (WGS) entry which is preliminary data.</text>
</comment>
<feature type="compositionally biased region" description="Low complexity" evidence="2">
    <location>
        <begin position="362"/>
        <end position="376"/>
    </location>
</feature>
<feature type="compositionally biased region" description="Low complexity" evidence="2">
    <location>
        <begin position="465"/>
        <end position="504"/>
    </location>
</feature>
<dbReference type="VEuPathDB" id="GiardiaDB:DHA2_152608"/>
<feature type="coiled-coil region" evidence="1">
    <location>
        <begin position="524"/>
        <end position="583"/>
    </location>
</feature>
<dbReference type="EMBL" id="AHGT01000050">
    <property type="protein sequence ID" value="ESU36322.1"/>
    <property type="molecule type" value="Genomic_DNA"/>
</dbReference>
<dbReference type="VEuPathDB" id="GiardiaDB:QR46_2513"/>
<dbReference type="Gene3D" id="1.10.10.10">
    <property type="entry name" value="Winged helix-like DNA-binding domain superfamily/Winged helix DNA-binding domain"/>
    <property type="match status" value="1"/>
</dbReference>
<organism evidence="3 4">
    <name type="scientific">Giardia intestinalis</name>
    <name type="common">Giardia lamblia</name>
    <dbReference type="NCBI Taxonomy" id="5741"/>
    <lineage>
        <taxon>Eukaryota</taxon>
        <taxon>Metamonada</taxon>
        <taxon>Diplomonadida</taxon>
        <taxon>Hexamitidae</taxon>
        <taxon>Giardiinae</taxon>
        <taxon>Giardia</taxon>
    </lineage>
</organism>
<proteinExistence type="predicted"/>
<reference evidence="3 4" key="2">
    <citation type="journal article" date="2013" name="Genome Biol. Evol.">
        <title>Genome sequencing of Giardia lamblia genotypes A2 and B isolates (DH and GS) and comparative analysis with the genomes of genotypes A1 and E (WB and Pig).</title>
        <authorList>
            <person name="Adam R.D."/>
            <person name="Dahlstrom E.W."/>
            <person name="Martens C.A."/>
            <person name="Bruno D.P."/>
            <person name="Barbian K.D."/>
            <person name="Ricklefs S.M."/>
            <person name="Hernandez M.M."/>
            <person name="Narla N.P."/>
            <person name="Patel R.B."/>
            <person name="Porcella S.F."/>
            <person name="Nash T.E."/>
        </authorList>
    </citation>
    <scope>NUCLEOTIDE SEQUENCE [LARGE SCALE GENOMIC DNA]</scope>
    <source>
        <strain evidence="3 4">DH</strain>
    </source>
</reference>
<gene>
    <name evidence="3" type="ORF">DHA2_152608</name>
</gene>
<evidence type="ECO:0000256" key="1">
    <source>
        <dbReference type="SAM" id="Coils"/>
    </source>
</evidence>
<protein>
    <submittedName>
        <fullName evidence="3">Uncharacterized protein</fullName>
    </submittedName>
</protein>